<dbReference type="EMBL" id="FUYS01000013">
    <property type="protein sequence ID" value="SKB91787.1"/>
    <property type="molecule type" value="Genomic_DNA"/>
</dbReference>
<sequence length="137" mass="14947">METSSSFLRTLVILPVRAYQVLVSPLFPPSCRHVPTCSQYMVEAIGEWGITKGVPMGLKRLARCHPWGTSGYDPIPRKPSAPVTSTSPAGIPPVEIHPGYGIGAPVKKTDHMEERLDQLLLDEMGDSHVMTSIDTPL</sequence>
<dbReference type="STRING" id="623280.SAMN05660226_03816"/>
<dbReference type="PANTHER" id="PTHR33383">
    <property type="entry name" value="MEMBRANE PROTEIN INSERTION EFFICIENCY FACTOR-RELATED"/>
    <property type="match status" value="1"/>
</dbReference>
<proteinExistence type="inferred from homology"/>
<dbReference type="HAMAP" id="MF_00386">
    <property type="entry name" value="UPF0161_YidD"/>
    <property type="match status" value="1"/>
</dbReference>
<dbReference type="OrthoDB" id="9801753at2"/>
<dbReference type="AlphaFoldDB" id="A0A1T5F6J6"/>
<organism evidence="2 3">
    <name type="scientific">Parapedobacter luteus</name>
    <dbReference type="NCBI Taxonomy" id="623280"/>
    <lineage>
        <taxon>Bacteria</taxon>
        <taxon>Pseudomonadati</taxon>
        <taxon>Bacteroidota</taxon>
        <taxon>Sphingobacteriia</taxon>
        <taxon>Sphingobacteriales</taxon>
        <taxon>Sphingobacteriaceae</taxon>
        <taxon>Parapedobacter</taxon>
    </lineage>
</organism>
<dbReference type="RefSeq" id="WP_079718436.1">
    <property type="nucleotide sequence ID" value="NZ_FUYS01000013.1"/>
</dbReference>
<evidence type="ECO:0000313" key="3">
    <source>
        <dbReference type="Proteomes" id="UP000190541"/>
    </source>
</evidence>
<name>A0A1T5F6J6_9SPHI</name>
<dbReference type="NCBIfam" id="TIGR00278">
    <property type="entry name" value="membrane protein insertion efficiency factor YidD"/>
    <property type="match status" value="1"/>
</dbReference>
<dbReference type="Proteomes" id="UP000190541">
    <property type="component" value="Unassembled WGS sequence"/>
</dbReference>
<evidence type="ECO:0000256" key="1">
    <source>
        <dbReference type="HAMAP-Rule" id="MF_00386"/>
    </source>
</evidence>
<gene>
    <name evidence="2" type="ORF">SAMN05660226_03816</name>
</gene>
<dbReference type="SMART" id="SM01234">
    <property type="entry name" value="Haemolytic"/>
    <property type="match status" value="1"/>
</dbReference>
<reference evidence="2 3" key="1">
    <citation type="submission" date="2017-02" db="EMBL/GenBank/DDBJ databases">
        <authorList>
            <person name="Peterson S.W."/>
        </authorList>
    </citation>
    <scope>NUCLEOTIDE SEQUENCE [LARGE SCALE GENOMIC DNA]</scope>
    <source>
        <strain evidence="2 3">DSM 22899</strain>
    </source>
</reference>
<dbReference type="InterPro" id="IPR002696">
    <property type="entry name" value="Membr_insert_effic_factor_YidD"/>
</dbReference>
<comment type="subcellular location">
    <subcellularLocation>
        <location evidence="1">Cell membrane</location>
        <topology evidence="1">Peripheral membrane protein</topology>
        <orientation evidence="1">Cytoplasmic side</orientation>
    </subcellularLocation>
</comment>
<keyword evidence="3" id="KW-1185">Reference proteome</keyword>
<dbReference type="GO" id="GO:0005886">
    <property type="term" value="C:plasma membrane"/>
    <property type="evidence" value="ECO:0007669"/>
    <property type="project" value="UniProtKB-SubCell"/>
</dbReference>
<comment type="similarity">
    <text evidence="1">Belongs to the UPF0161 family.</text>
</comment>
<keyword evidence="1" id="KW-0472">Membrane</keyword>
<keyword evidence="1" id="KW-1003">Cell membrane</keyword>
<dbReference type="PANTHER" id="PTHR33383:SF1">
    <property type="entry name" value="MEMBRANE PROTEIN INSERTION EFFICIENCY FACTOR-RELATED"/>
    <property type="match status" value="1"/>
</dbReference>
<comment type="function">
    <text evidence="1">Could be involved in insertion of integral membrane proteins into the membrane.</text>
</comment>
<evidence type="ECO:0000313" key="2">
    <source>
        <dbReference type="EMBL" id="SKB91787.1"/>
    </source>
</evidence>
<accession>A0A1T5F6J6</accession>
<protein>
    <recommendedName>
        <fullName evidence="1">Putative membrane protein insertion efficiency factor</fullName>
    </recommendedName>
</protein>
<dbReference type="Pfam" id="PF01809">
    <property type="entry name" value="YidD"/>
    <property type="match status" value="1"/>
</dbReference>